<evidence type="ECO:0000256" key="3">
    <source>
        <dbReference type="ARBA" id="ARBA00022475"/>
    </source>
</evidence>
<dbReference type="AlphaFoldDB" id="A0A0E4CZW7"/>
<evidence type="ECO:0000256" key="6">
    <source>
        <dbReference type="ARBA" id="ARBA00023136"/>
    </source>
</evidence>
<reference evidence="10" key="1">
    <citation type="submission" date="2015-03" db="EMBL/GenBank/DDBJ databases">
        <authorList>
            <person name="Wibberg D."/>
        </authorList>
    </citation>
    <scope>NUCLEOTIDE SEQUENCE [LARGE SCALE GENOMIC DNA]</scope>
</reference>
<dbReference type="RefSeq" id="WP_020434327.1">
    <property type="nucleotide sequence ID" value="NZ_AGBD01001967.1"/>
</dbReference>
<dbReference type="Pfam" id="PF07690">
    <property type="entry name" value="MFS_1"/>
    <property type="match status" value="1"/>
</dbReference>
<dbReference type="InterPro" id="IPR050189">
    <property type="entry name" value="MFS_Efflux_Transporters"/>
</dbReference>
<proteinExistence type="predicted"/>
<sequence>MIKSWKVYILAIISFLVGTSEFVIAGILDLVSRDVGVTIAAAGQLISVYSISYAVGTPILIAATSKLSRRTLMLAALALFFIGNLITVVSTGYPMLVGARVVLALSTGVFTVVALTVSAQIAGPGKQGSAIATIMMGFNLSLILGVPLGRVIASTYDWKMIFYGIGLLSFIAMLVILMALPKSQGEANVPLKEQLALLKRPQLLLTLSISFFWMVGYTIIYTFITPFLMNITGMSNGMVSIALFSFGIASLLGAQAGGYGADKLGIPRTLNGSLMIHAGILILMSLFAHTSIAVFPLLLLWSFFAWSTGPIQQVYMISLAPSAAGILLSLNTSFIQLGIAVGAAIGGLVVERFSLQSIGVAGAIGVAIALLPAILSFSMRSQSANGIQSVTSKQ</sequence>
<dbReference type="PATRIC" id="fig|1073571.4.peg.7151"/>
<organism evidence="9 10">
    <name type="scientific">Paenibacillus riograndensis SBR5</name>
    <dbReference type="NCBI Taxonomy" id="1073571"/>
    <lineage>
        <taxon>Bacteria</taxon>
        <taxon>Bacillati</taxon>
        <taxon>Bacillota</taxon>
        <taxon>Bacilli</taxon>
        <taxon>Bacillales</taxon>
        <taxon>Paenibacillaceae</taxon>
        <taxon>Paenibacillus</taxon>
        <taxon>Paenibacillus sonchi group</taxon>
    </lineage>
</organism>
<accession>A0A0E4CZW7</accession>
<dbReference type="PANTHER" id="PTHR43124:SF10">
    <property type="entry name" value="PURINE EFFLUX PUMP PBUE"/>
    <property type="match status" value="1"/>
</dbReference>
<dbReference type="GO" id="GO:0022857">
    <property type="term" value="F:transmembrane transporter activity"/>
    <property type="evidence" value="ECO:0007669"/>
    <property type="project" value="InterPro"/>
</dbReference>
<dbReference type="KEGG" id="pri:PRIO_6689"/>
<evidence type="ECO:0000313" key="9">
    <source>
        <dbReference type="EMBL" id="CQR59036.1"/>
    </source>
</evidence>
<dbReference type="PROSITE" id="PS50850">
    <property type="entry name" value="MFS"/>
    <property type="match status" value="1"/>
</dbReference>
<keyword evidence="2" id="KW-0813">Transport</keyword>
<feature type="transmembrane region" description="Helical" evidence="7">
    <location>
        <begin position="324"/>
        <end position="350"/>
    </location>
</feature>
<evidence type="ECO:0000256" key="5">
    <source>
        <dbReference type="ARBA" id="ARBA00022989"/>
    </source>
</evidence>
<evidence type="ECO:0000256" key="1">
    <source>
        <dbReference type="ARBA" id="ARBA00004651"/>
    </source>
</evidence>
<feature type="transmembrane region" description="Helical" evidence="7">
    <location>
        <begin position="39"/>
        <end position="60"/>
    </location>
</feature>
<dbReference type="HOGENOM" id="CLU_001265_61_5_9"/>
<feature type="transmembrane region" description="Helical" evidence="7">
    <location>
        <begin position="72"/>
        <end position="93"/>
    </location>
</feature>
<dbReference type="SUPFAM" id="SSF103473">
    <property type="entry name" value="MFS general substrate transporter"/>
    <property type="match status" value="1"/>
</dbReference>
<dbReference type="Proteomes" id="UP000033163">
    <property type="component" value="Chromosome I"/>
</dbReference>
<protein>
    <submittedName>
        <fullName evidence="9">Putative MFS-type transporter YbcL</fullName>
    </submittedName>
</protein>
<keyword evidence="3" id="KW-1003">Cell membrane</keyword>
<evidence type="ECO:0000256" key="7">
    <source>
        <dbReference type="SAM" id="Phobius"/>
    </source>
</evidence>
<gene>
    <name evidence="9" type="primary">ybcL3</name>
    <name evidence="9" type="ORF">PRIO_6689</name>
</gene>
<dbReference type="CDD" id="cd17324">
    <property type="entry name" value="MFS_NepI_like"/>
    <property type="match status" value="1"/>
</dbReference>
<keyword evidence="4 7" id="KW-0812">Transmembrane</keyword>
<evidence type="ECO:0000259" key="8">
    <source>
        <dbReference type="PROSITE" id="PS50850"/>
    </source>
</evidence>
<dbReference type="InterPro" id="IPR020846">
    <property type="entry name" value="MFS_dom"/>
</dbReference>
<feature type="transmembrane region" description="Helical" evidence="7">
    <location>
        <begin position="99"/>
        <end position="117"/>
    </location>
</feature>
<evidence type="ECO:0000256" key="2">
    <source>
        <dbReference type="ARBA" id="ARBA00022448"/>
    </source>
</evidence>
<feature type="transmembrane region" description="Helical" evidence="7">
    <location>
        <begin position="236"/>
        <end position="254"/>
    </location>
</feature>
<feature type="transmembrane region" description="Helical" evidence="7">
    <location>
        <begin position="274"/>
        <end position="304"/>
    </location>
</feature>
<evidence type="ECO:0000256" key="4">
    <source>
        <dbReference type="ARBA" id="ARBA00022692"/>
    </source>
</evidence>
<comment type="subcellular location">
    <subcellularLocation>
        <location evidence="1">Cell membrane</location>
        <topology evidence="1">Multi-pass membrane protein</topology>
    </subcellularLocation>
</comment>
<name>A0A0E4CZW7_9BACL</name>
<feature type="transmembrane region" description="Helical" evidence="7">
    <location>
        <begin position="357"/>
        <end position="379"/>
    </location>
</feature>
<dbReference type="EMBL" id="LN831776">
    <property type="protein sequence ID" value="CQR59036.1"/>
    <property type="molecule type" value="Genomic_DNA"/>
</dbReference>
<dbReference type="GO" id="GO:0005886">
    <property type="term" value="C:plasma membrane"/>
    <property type="evidence" value="ECO:0007669"/>
    <property type="project" value="UniProtKB-SubCell"/>
</dbReference>
<keyword evidence="5 7" id="KW-1133">Transmembrane helix</keyword>
<feature type="transmembrane region" description="Helical" evidence="7">
    <location>
        <begin position="202"/>
        <end position="224"/>
    </location>
</feature>
<dbReference type="PANTHER" id="PTHR43124">
    <property type="entry name" value="PURINE EFFLUX PUMP PBUE"/>
    <property type="match status" value="1"/>
</dbReference>
<dbReference type="Gene3D" id="1.20.1250.20">
    <property type="entry name" value="MFS general substrate transporter like domains"/>
    <property type="match status" value="1"/>
</dbReference>
<feature type="transmembrane region" description="Helical" evidence="7">
    <location>
        <begin position="7"/>
        <end position="27"/>
    </location>
</feature>
<feature type="domain" description="Major facilitator superfamily (MFS) profile" evidence="8">
    <location>
        <begin position="6"/>
        <end position="384"/>
    </location>
</feature>
<feature type="transmembrane region" description="Helical" evidence="7">
    <location>
        <begin position="129"/>
        <end position="148"/>
    </location>
</feature>
<keyword evidence="6 7" id="KW-0472">Membrane</keyword>
<dbReference type="InterPro" id="IPR011701">
    <property type="entry name" value="MFS"/>
</dbReference>
<dbReference type="InterPro" id="IPR036259">
    <property type="entry name" value="MFS_trans_sf"/>
</dbReference>
<feature type="transmembrane region" description="Helical" evidence="7">
    <location>
        <begin position="160"/>
        <end position="181"/>
    </location>
</feature>
<evidence type="ECO:0000313" key="10">
    <source>
        <dbReference type="Proteomes" id="UP000033163"/>
    </source>
</evidence>